<accession>F6DLE9</accession>
<feature type="transmembrane region" description="Helical" evidence="10">
    <location>
        <begin position="419"/>
        <end position="438"/>
    </location>
</feature>
<reference evidence="12" key="1">
    <citation type="submission" date="2011-05" db="EMBL/GenBank/DDBJ databases">
        <title>Complete sequence of Desulfotomaculum ruminis DSM 2154.</title>
        <authorList>
            <person name="Lucas S."/>
            <person name="Copeland A."/>
            <person name="Lapidus A."/>
            <person name="Cheng J.-F."/>
            <person name="Goodwin L."/>
            <person name="Pitluck S."/>
            <person name="Lu M."/>
            <person name="Detter J.C."/>
            <person name="Han C."/>
            <person name="Tapia R."/>
            <person name="Land M."/>
            <person name="Hauser L."/>
            <person name="Kyrpides N."/>
            <person name="Ivanova N."/>
            <person name="Mikhailova N."/>
            <person name="Pagani I."/>
            <person name="Stams A.J.M."/>
            <person name="Plugge C.M."/>
            <person name="Muyzer G."/>
            <person name="Kuever J."/>
            <person name="Parshina S.N."/>
            <person name="Ivanova A.E."/>
            <person name="Nazina T.N."/>
            <person name="Brambilla E."/>
            <person name="Spring S."/>
            <person name="Klenk H.-P."/>
            <person name="Woyke T."/>
        </authorList>
    </citation>
    <scope>NUCLEOTIDE SEQUENCE [LARGE SCALE GENOMIC DNA]</scope>
    <source>
        <strain evidence="12">ATCC 23193 / DSM 2154 / NCIB 8452 / DL</strain>
    </source>
</reference>
<keyword evidence="4" id="KW-0813">Transport</keyword>
<feature type="transmembrane region" description="Helical" evidence="10">
    <location>
        <begin position="395"/>
        <end position="413"/>
    </location>
</feature>
<comment type="similarity">
    <text evidence="2">Belongs to the multi antimicrobial extrusion (MATE) (TC 2.A.66.1) family. MepA subfamily.</text>
</comment>
<evidence type="ECO:0000256" key="3">
    <source>
        <dbReference type="ARBA" id="ARBA00022106"/>
    </source>
</evidence>
<organism evidence="11 12">
    <name type="scientific">Desulforamulus ruminis (strain ATCC 23193 / DSM 2154 / NCIMB 8452 / DL)</name>
    <name type="common">Desulfotomaculum ruminis</name>
    <dbReference type="NCBI Taxonomy" id="696281"/>
    <lineage>
        <taxon>Bacteria</taxon>
        <taxon>Bacillati</taxon>
        <taxon>Bacillota</taxon>
        <taxon>Clostridia</taxon>
        <taxon>Eubacteriales</taxon>
        <taxon>Peptococcaceae</taxon>
        <taxon>Desulforamulus</taxon>
    </lineage>
</organism>
<dbReference type="PIRSF" id="PIRSF006603">
    <property type="entry name" value="DinF"/>
    <property type="match status" value="1"/>
</dbReference>
<feature type="transmembrane region" description="Helical" evidence="10">
    <location>
        <begin position="315"/>
        <end position="339"/>
    </location>
</feature>
<evidence type="ECO:0000256" key="6">
    <source>
        <dbReference type="ARBA" id="ARBA00022692"/>
    </source>
</evidence>
<dbReference type="InterPro" id="IPR051327">
    <property type="entry name" value="MATE_MepA_subfamily"/>
</dbReference>
<sequence>MNKINELESKPVAKLLVQYSLPAVLGLFVNSLYTVIDRIFIGNIPDIGALALTGIGLTIPITTVILALSALIAFGAASNITIRLGEGKQEEAENTAGNAILLTVVAGITITVLYLIFQNQILGLLGIQGQTLPYAKAFITIIVLGTVFNMLGFAFPILVRSDGSPAFSAIITLTGCVLNIGLDALFILVFHMGIQGAAIATVLSQFVTVILGFFYFRRRKATLRLMKQNFKLQPDTMKAIVLIGLVPFSNQLSISIAQIVSNYSLNLYGGELAVGAMTVIASIASIFLMPVYGISQGFQPIIGFNWAKKRNDRTMKTLSLAVASSAMILAVGTLLVWIFPEFVVGLFNRDVELAGIAVNGIRKYMLLLPLAAIPTFGIGFMMLTGKVQAAVSLNIARQCVILALTIYFLPKAIGTDGLWYAQPVTDFLSSILMVILFVKGYGHILRGKAPSKNKKTFNS</sequence>
<keyword evidence="6 10" id="KW-0812">Transmembrane</keyword>
<dbReference type="GO" id="GO:0046677">
    <property type="term" value="P:response to antibiotic"/>
    <property type="evidence" value="ECO:0007669"/>
    <property type="project" value="UniProtKB-KW"/>
</dbReference>
<feature type="transmembrane region" description="Helical" evidence="10">
    <location>
        <begin position="48"/>
        <end position="74"/>
    </location>
</feature>
<dbReference type="CDD" id="cd13143">
    <property type="entry name" value="MATE_MepA_like"/>
    <property type="match status" value="1"/>
</dbReference>
<keyword evidence="5" id="KW-1003">Cell membrane</keyword>
<dbReference type="PANTHER" id="PTHR43823">
    <property type="entry name" value="SPORULATION PROTEIN YKVU"/>
    <property type="match status" value="1"/>
</dbReference>
<dbReference type="InterPro" id="IPR002528">
    <property type="entry name" value="MATE_fam"/>
</dbReference>
<proteinExistence type="inferred from homology"/>
<feature type="transmembrane region" description="Helical" evidence="10">
    <location>
        <begin position="166"/>
        <end position="190"/>
    </location>
</feature>
<dbReference type="InterPro" id="IPR048279">
    <property type="entry name" value="MdtK-like"/>
</dbReference>
<dbReference type="HOGENOM" id="CLU_012893_0_0_9"/>
<feature type="transmembrane region" description="Helical" evidence="10">
    <location>
        <begin position="95"/>
        <end position="117"/>
    </location>
</feature>
<evidence type="ECO:0000256" key="1">
    <source>
        <dbReference type="ARBA" id="ARBA00004651"/>
    </source>
</evidence>
<feature type="transmembrane region" description="Helical" evidence="10">
    <location>
        <begin position="137"/>
        <end position="159"/>
    </location>
</feature>
<dbReference type="GO" id="GO:0015297">
    <property type="term" value="F:antiporter activity"/>
    <property type="evidence" value="ECO:0007669"/>
    <property type="project" value="InterPro"/>
</dbReference>
<dbReference type="KEGG" id="dru:Desru_2248"/>
<gene>
    <name evidence="11" type="ordered locus">Desru_2248</name>
</gene>
<keyword evidence="9" id="KW-0046">Antibiotic resistance</keyword>
<keyword evidence="12" id="KW-1185">Reference proteome</keyword>
<keyword evidence="7 10" id="KW-1133">Transmembrane helix</keyword>
<dbReference type="NCBIfam" id="TIGR00797">
    <property type="entry name" value="matE"/>
    <property type="match status" value="1"/>
</dbReference>
<dbReference type="GO" id="GO:0042910">
    <property type="term" value="F:xenobiotic transmembrane transporter activity"/>
    <property type="evidence" value="ECO:0007669"/>
    <property type="project" value="InterPro"/>
</dbReference>
<reference evidence="11 12" key="2">
    <citation type="journal article" date="2012" name="Stand. Genomic Sci.">
        <title>Complete genome sequence of the sulfate-reducing firmicute Desulfotomaculum ruminis type strain (DL(T)).</title>
        <authorList>
            <person name="Spring S."/>
            <person name="Visser M."/>
            <person name="Lu M."/>
            <person name="Copeland A."/>
            <person name="Lapidus A."/>
            <person name="Lucas S."/>
            <person name="Cheng J.F."/>
            <person name="Han C."/>
            <person name="Tapia R."/>
            <person name="Goodwin L.A."/>
            <person name="Pitluck S."/>
            <person name="Ivanova N."/>
            <person name="Land M."/>
            <person name="Hauser L."/>
            <person name="Larimer F."/>
            <person name="Rohde M."/>
            <person name="Goker M."/>
            <person name="Detter J.C."/>
            <person name="Kyrpides N.C."/>
            <person name="Woyke T."/>
            <person name="Schaap P.J."/>
            <person name="Plugge C.M."/>
            <person name="Muyzer G."/>
            <person name="Kuever J."/>
            <person name="Pereira I.A."/>
            <person name="Parshina S.N."/>
            <person name="Bernier-Latmani R."/>
            <person name="Stams A.J."/>
            <person name="Klenk H.P."/>
        </authorList>
    </citation>
    <scope>NUCLEOTIDE SEQUENCE [LARGE SCALE GENOMIC DNA]</scope>
    <source>
        <strain evidence="12">ATCC 23193 / DSM 2154 / NCIB 8452 / DL</strain>
    </source>
</reference>
<dbReference type="EMBL" id="CP002780">
    <property type="protein sequence ID" value="AEG60497.1"/>
    <property type="molecule type" value="Genomic_DNA"/>
</dbReference>
<dbReference type="Proteomes" id="UP000009234">
    <property type="component" value="Chromosome"/>
</dbReference>
<dbReference type="Pfam" id="PF01554">
    <property type="entry name" value="MatE"/>
    <property type="match status" value="2"/>
</dbReference>
<feature type="transmembrane region" description="Helical" evidence="10">
    <location>
        <begin position="364"/>
        <end position="383"/>
    </location>
</feature>
<feature type="transmembrane region" description="Helical" evidence="10">
    <location>
        <begin position="272"/>
        <end position="294"/>
    </location>
</feature>
<evidence type="ECO:0000256" key="9">
    <source>
        <dbReference type="ARBA" id="ARBA00023251"/>
    </source>
</evidence>
<evidence type="ECO:0000313" key="11">
    <source>
        <dbReference type="EMBL" id="AEG60497.1"/>
    </source>
</evidence>
<feature type="transmembrane region" description="Helical" evidence="10">
    <location>
        <begin position="12"/>
        <end position="36"/>
    </location>
</feature>
<protein>
    <recommendedName>
        <fullName evidence="3">Multidrug export protein MepA</fullName>
    </recommendedName>
</protein>
<dbReference type="PANTHER" id="PTHR43823:SF3">
    <property type="entry name" value="MULTIDRUG EXPORT PROTEIN MEPA"/>
    <property type="match status" value="1"/>
</dbReference>
<evidence type="ECO:0000256" key="5">
    <source>
        <dbReference type="ARBA" id="ARBA00022475"/>
    </source>
</evidence>
<keyword evidence="8 10" id="KW-0472">Membrane</keyword>
<evidence type="ECO:0000256" key="8">
    <source>
        <dbReference type="ARBA" id="ARBA00023136"/>
    </source>
</evidence>
<evidence type="ECO:0000313" key="12">
    <source>
        <dbReference type="Proteomes" id="UP000009234"/>
    </source>
</evidence>
<evidence type="ECO:0000256" key="10">
    <source>
        <dbReference type="SAM" id="Phobius"/>
    </source>
</evidence>
<feature type="transmembrane region" description="Helical" evidence="10">
    <location>
        <begin position="196"/>
        <end position="216"/>
    </location>
</feature>
<dbReference type="OrthoDB" id="9811110at2"/>
<name>F6DLE9_DESRL</name>
<dbReference type="InterPro" id="IPR045070">
    <property type="entry name" value="MATE_MepA-like"/>
</dbReference>
<comment type="subcellular location">
    <subcellularLocation>
        <location evidence="1">Cell membrane</location>
        <topology evidence="1">Multi-pass membrane protein</topology>
    </subcellularLocation>
</comment>
<dbReference type="AlphaFoldDB" id="F6DLE9"/>
<dbReference type="RefSeq" id="WP_013842256.1">
    <property type="nucleotide sequence ID" value="NC_015589.1"/>
</dbReference>
<dbReference type="eggNOG" id="COG0534">
    <property type="taxonomic scope" value="Bacteria"/>
</dbReference>
<evidence type="ECO:0000256" key="7">
    <source>
        <dbReference type="ARBA" id="ARBA00022989"/>
    </source>
</evidence>
<dbReference type="STRING" id="696281.Desru_2248"/>
<evidence type="ECO:0000256" key="2">
    <source>
        <dbReference type="ARBA" id="ARBA00008417"/>
    </source>
</evidence>
<evidence type="ECO:0000256" key="4">
    <source>
        <dbReference type="ARBA" id="ARBA00022448"/>
    </source>
</evidence>
<feature type="transmembrane region" description="Helical" evidence="10">
    <location>
        <begin position="237"/>
        <end position="260"/>
    </location>
</feature>
<dbReference type="GO" id="GO:0005886">
    <property type="term" value="C:plasma membrane"/>
    <property type="evidence" value="ECO:0007669"/>
    <property type="project" value="UniProtKB-SubCell"/>
</dbReference>